<dbReference type="AlphaFoldDB" id="W7QK43"/>
<comment type="caution">
    <text evidence="4">The sequence shown here is derived from an EMBL/GenBank/DDBJ whole genome shotgun (WGS) entry which is preliminary data.</text>
</comment>
<dbReference type="CDD" id="cd16295">
    <property type="entry name" value="TTHA0252-CPSF-like_MBL-fold"/>
    <property type="match status" value="1"/>
</dbReference>
<dbReference type="PATRIC" id="fig|1328313.3.peg.3500"/>
<name>W7QK43_9ALTE</name>
<dbReference type="Proteomes" id="UP000019276">
    <property type="component" value="Unassembled WGS sequence"/>
</dbReference>
<organism evidence="4 5">
    <name type="scientific">Catenovulum agarivorans DS-2</name>
    <dbReference type="NCBI Taxonomy" id="1328313"/>
    <lineage>
        <taxon>Bacteria</taxon>
        <taxon>Pseudomonadati</taxon>
        <taxon>Pseudomonadota</taxon>
        <taxon>Gammaproteobacteria</taxon>
        <taxon>Alteromonadales</taxon>
        <taxon>Alteromonadaceae</taxon>
        <taxon>Catenovulum</taxon>
    </lineage>
</organism>
<evidence type="ECO:0000256" key="1">
    <source>
        <dbReference type="ARBA" id="ARBA00022801"/>
    </source>
</evidence>
<evidence type="ECO:0000259" key="3">
    <source>
        <dbReference type="SMART" id="SM01027"/>
    </source>
</evidence>
<dbReference type="SMART" id="SM01027">
    <property type="entry name" value="Beta-Casp"/>
    <property type="match status" value="1"/>
</dbReference>
<dbReference type="SUPFAM" id="SSF56281">
    <property type="entry name" value="Metallo-hydrolase/oxidoreductase"/>
    <property type="match status" value="1"/>
</dbReference>
<dbReference type="InterPro" id="IPR001279">
    <property type="entry name" value="Metallo-B-lactamas"/>
</dbReference>
<keyword evidence="5" id="KW-1185">Reference proteome</keyword>
<evidence type="ECO:0000313" key="4">
    <source>
        <dbReference type="EMBL" id="EWH08483.1"/>
    </source>
</evidence>
<dbReference type="Gene3D" id="3.40.50.10890">
    <property type="match status" value="1"/>
</dbReference>
<dbReference type="GO" id="GO:0004521">
    <property type="term" value="F:RNA endonuclease activity"/>
    <property type="evidence" value="ECO:0007669"/>
    <property type="project" value="TreeGrafter"/>
</dbReference>
<evidence type="ECO:0000259" key="2">
    <source>
        <dbReference type="SMART" id="SM00849"/>
    </source>
</evidence>
<dbReference type="Pfam" id="PF07521">
    <property type="entry name" value="RMMBL"/>
    <property type="match status" value="1"/>
</dbReference>
<dbReference type="Pfam" id="PF10996">
    <property type="entry name" value="Beta-Casp"/>
    <property type="match status" value="1"/>
</dbReference>
<protein>
    <submittedName>
        <fullName evidence="4">RNA-metabolising metallo-beta-lactamase</fullName>
    </submittedName>
</protein>
<keyword evidence="1" id="KW-0378">Hydrolase</keyword>
<dbReference type="GO" id="GO:0016787">
    <property type="term" value="F:hydrolase activity"/>
    <property type="evidence" value="ECO:0007669"/>
    <property type="project" value="UniProtKB-KW"/>
</dbReference>
<dbReference type="InterPro" id="IPR036866">
    <property type="entry name" value="RibonucZ/Hydroxyglut_hydro"/>
</dbReference>
<feature type="domain" description="Beta-Casp" evidence="3">
    <location>
        <begin position="266"/>
        <end position="402"/>
    </location>
</feature>
<dbReference type="PANTHER" id="PTHR11203:SF37">
    <property type="entry name" value="INTEGRATOR COMPLEX SUBUNIT 11"/>
    <property type="match status" value="1"/>
</dbReference>
<sequence length="484" mass="53349">MNISKNIASVVSLPVISHHGAVDGVTGSCHRLTINPNFCLLIDCGSFQGAETSGKADANSPHIDFEIDSVAALIVTHCHIDHVGRIPWLVAAGFRKPIYCTPATAHLLPLVLEDAIKLGITRDRRLVESFLKVINSLIVPVEYKTWFNLPFDQSGKNGEKVKFKFQPAGHILGSAYVEVDCQLANQSGKADKHRFVFSGDLGAPYTPLLPAPKAPYKADTLVIESTYGDKNHIGRKQRRAQLKGVVERCLENKGAVLIPAFSIGRTQELLYEIEDIIYRSAKSGVDSTWQDLTIILDSPMAADFTAHYKKLSALWDKEAKRKLQQGRHPLDFDNLYTIDDHQQHLDAIDYIRRKGSPCIVIAASGMCSGGRIMNYLQALLPDPRTDVVFVGYQAKGTPGRDIQKYGPRGGYVVLDGQRVDINAGVFTLSGYSAHADQSDLINFVKRMRHKPSHIKIVHGDDEAKLALQAEYQALLPGCFVEIAS</sequence>
<gene>
    <name evidence="4" type="ORF">DS2_17125</name>
</gene>
<dbReference type="EMBL" id="ARZY01000045">
    <property type="protein sequence ID" value="EWH08483.1"/>
    <property type="molecule type" value="Genomic_DNA"/>
</dbReference>
<dbReference type="RefSeq" id="WP_051479967.1">
    <property type="nucleotide sequence ID" value="NZ_ARZY01000045.1"/>
</dbReference>
<evidence type="ECO:0000313" key="5">
    <source>
        <dbReference type="Proteomes" id="UP000019276"/>
    </source>
</evidence>
<feature type="domain" description="Metallo-beta-lactamase" evidence="2">
    <location>
        <begin position="26"/>
        <end position="253"/>
    </location>
</feature>
<dbReference type="Gene3D" id="3.60.15.10">
    <property type="entry name" value="Ribonuclease Z/Hydroxyacylglutathione hydrolase-like"/>
    <property type="match status" value="1"/>
</dbReference>
<dbReference type="InterPro" id="IPR050698">
    <property type="entry name" value="MBL"/>
</dbReference>
<dbReference type="PANTHER" id="PTHR11203">
    <property type="entry name" value="CLEAVAGE AND POLYADENYLATION SPECIFICITY FACTOR FAMILY MEMBER"/>
    <property type="match status" value="1"/>
</dbReference>
<dbReference type="InterPro" id="IPR011108">
    <property type="entry name" value="RMMBL"/>
</dbReference>
<accession>W7QK43</accession>
<reference evidence="4 5" key="1">
    <citation type="journal article" date="2014" name="Genome Announc.">
        <title>Draft Genome Sequence of the Agar-Degrading Bacterium Catenovulum sp. Strain DS-2, Isolated from Intestines of Haliotis diversicolor.</title>
        <authorList>
            <person name="Shan D."/>
            <person name="Li X."/>
            <person name="Gu Z."/>
            <person name="Wei G."/>
            <person name="Gao Z."/>
            <person name="Shao Z."/>
        </authorList>
    </citation>
    <scope>NUCLEOTIDE SEQUENCE [LARGE SCALE GENOMIC DNA]</scope>
    <source>
        <strain evidence="4 5">DS-2</strain>
    </source>
</reference>
<dbReference type="InterPro" id="IPR022712">
    <property type="entry name" value="Beta_Casp"/>
</dbReference>
<dbReference type="OrthoDB" id="9803916at2"/>
<dbReference type="STRING" id="1328313.DS2_17125"/>
<dbReference type="Pfam" id="PF00753">
    <property type="entry name" value="Lactamase_B"/>
    <property type="match status" value="1"/>
</dbReference>
<proteinExistence type="predicted"/>
<dbReference type="eggNOG" id="COG1236">
    <property type="taxonomic scope" value="Bacteria"/>
</dbReference>
<dbReference type="SMART" id="SM00849">
    <property type="entry name" value="Lactamase_B"/>
    <property type="match status" value="1"/>
</dbReference>